<organism evidence="1 2">
    <name type="scientific">Avena sativa</name>
    <name type="common">Oat</name>
    <dbReference type="NCBI Taxonomy" id="4498"/>
    <lineage>
        <taxon>Eukaryota</taxon>
        <taxon>Viridiplantae</taxon>
        <taxon>Streptophyta</taxon>
        <taxon>Embryophyta</taxon>
        <taxon>Tracheophyta</taxon>
        <taxon>Spermatophyta</taxon>
        <taxon>Magnoliopsida</taxon>
        <taxon>Liliopsida</taxon>
        <taxon>Poales</taxon>
        <taxon>Poaceae</taxon>
        <taxon>BOP clade</taxon>
        <taxon>Pooideae</taxon>
        <taxon>Poodae</taxon>
        <taxon>Poeae</taxon>
        <taxon>Poeae Chloroplast Group 1 (Aveneae type)</taxon>
        <taxon>Aveninae</taxon>
        <taxon>Avena</taxon>
    </lineage>
</organism>
<dbReference type="EnsemblPlants" id="AVESA.00010b.r2.4AG0652440.1">
    <property type="protein sequence ID" value="AVESA.00010b.r2.4AG0652440.1.CDS"/>
    <property type="gene ID" value="AVESA.00010b.r2.4AG0652440"/>
</dbReference>
<evidence type="ECO:0000313" key="1">
    <source>
        <dbReference type="EnsemblPlants" id="AVESA.00010b.r2.4AG0652440.1.CDS"/>
    </source>
</evidence>
<name>A0ACD5WLQ2_AVESA</name>
<evidence type="ECO:0000313" key="2">
    <source>
        <dbReference type="Proteomes" id="UP001732700"/>
    </source>
</evidence>
<dbReference type="Proteomes" id="UP001732700">
    <property type="component" value="Chromosome 4A"/>
</dbReference>
<reference evidence="1" key="1">
    <citation type="submission" date="2021-05" db="EMBL/GenBank/DDBJ databases">
        <authorList>
            <person name="Scholz U."/>
            <person name="Mascher M."/>
            <person name="Fiebig A."/>
        </authorList>
    </citation>
    <scope>NUCLEOTIDE SEQUENCE [LARGE SCALE GENOMIC DNA]</scope>
</reference>
<proteinExistence type="predicted"/>
<accession>A0ACD5WLQ2</accession>
<reference evidence="1" key="2">
    <citation type="submission" date="2025-09" db="UniProtKB">
        <authorList>
            <consortium name="EnsemblPlants"/>
        </authorList>
    </citation>
    <scope>IDENTIFICATION</scope>
</reference>
<sequence length="598" mass="67905">MAEFALGLTKTAVAGTVSRVKLAIEEETKLRVRVQDDLVFITGELEMIQSFLNVANAERTNNQVVRTWVRQLRDLAFDVEDSVEFIVHLDKASPLDWVRRLAYSLMCMGMAGPPLPLDVAVADVKRLKARVQDVSQRNTRYNLIGDSGSSLRQHHHHDSSSSSNSSAPSHDLMLAATAGKSSSALHILREVWEATGKLRSGKGLRHLITGESENLEVISVWASSPGASAHLGVTHVMKEVYNHREICQEFKIRAWVKPTHPFNTQELLSSLLAQFYATSGQTNALDFRKMKDDDEIIQKLSQQRYLVVVEELSTLVEWDAIRMYLSSGKTHSRIVVVTQQLGLALSCTGEPYQVSELRQFSDGESLFAFFNKVPWRRSDLGDFIWQLRRRGTISVWGIDDGESSLVDEVYTCLIHKSDEFDGVKFQRHNWVNVSDPFDLNVFCWRLFLNFHSVGLRVEKIAEVGMMGYSGIIQECCRFLREDDCLVVINGLKSIDDWKLIKDTLLSEPTKGSIIIITEKESLAMYCADEKDRALSVDDLKADAVLRHWIKNFQFYRTGGKEEGRFFSTRMNRAREWTDMFGDADISLVPQHLMFLLDV</sequence>
<keyword evidence="2" id="KW-1185">Reference proteome</keyword>
<protein>
    <submittedName>
        <fullName evidence="1">Uncharacterized protein</fullName>
    </submittedName>
</protein>